<dbReference type="EMBL" id="PCRS01000020">
    <property type="protein sequence ID" value="PIP24967.1"/>
    <property type="molecule type" value="Genomic_DNA"/>
</dbReference>
<feature type="binding site" evidence="7">
    <location>
        <position position="212"/>
    </location>
    <ligand>
        <name>substrate</name>
    </ligand>
</feature>
<dbReference type="InterPro" id="IPR035990">
    <property type="entry name" value="TIM_sf"/>
</dbReference>
<dbReference type="EC" id="5.3.1.1" evidence="7 8"/>
<comment type="function">
    <text evidence="7">Involved in the gluconeogenesis. Catalyzes stereospecifically the conversion of dihydroxyacetone phosphate (DHAP) to D-glyceraldehyde-3-phosphate (G3P).</text>
</comment>
<dbReference type="GO" id="GO:0006094">
    <property type="term" value="P:gluconeogenesis"/>
    <property type="evidence" value="ECO:0007669"/>
    <property type="project" value="UniProtKB-UniRule"/>
</dbReference>
<evidence type="ECO:0000256" key="8">
    <source>
        <dbReference type="RuleBase" id="RU363013"/>
    </source>
</evidence>
<keyword evidence="5 7" id="KW-0324">Glycolysis</keyword>
<dbReference type="InterPro" id="IPR000652">
    <property type="entry name" value="Triosephosphate_isomerase"/>
</dbReference>
<evidence type="ECO:0000256" key="3">
    <source>
        <dbReference type="ARBA" id="ARBA00022432"/>
    </source>
</evidence>
<comment type="pathway">
    <text evidence="1 7 8">Carbohydrate degradation; glycolysis; D-glyceraldehyde 3-phosphate from glycerone phosphate: step 1/1.</text>
</comment>
<comment type="subcellular location">
    <subcellularLocation>
        <location evidence="7 8">Cytoplasm</location>
    </subcellularLocation>
</comment>
<comment type="caution">
    <text evidence="9">The sequence shown here is derived from an EMBL/GenBank/DDBJ whole genome shotgun (WGS) entry which is preliminary data.</text>
</comment>
<dbReference type="PANTHER" id="PTHR21139:SF42">
    <property type="entry name" value="TRIOSEPHOSPHATE ISOMERASE"/>
    <property type="match status" value="1"/>
</dbReference>
<evidence type="ECO:0000256" key="6">
    <source>
        <dbReference type="ARBA" id="ARBA00023235"/>
    </source>
</evidence>
<dbReference type="GO" id="GO:0006096">
    <property type="term" value="P:glycolytic process"/>
    <property type="evidence" value="ECO:0007669"/>
    <property type="project" value="UniProtKB-UniRule"/>
</dbReference>
<evidence type="ECO:0000256" key="4">
    <source>
        <dbReference type="ARBA" id="ARBA00022490"/>
    </source>
</evidence>
<dbReference type="HAMAP" id="MF_00147_B">
    <property type="entry name" value="TIM_B"/>
    <property type="match status" value="1"/>
</dbReference>
<dbReference type="GO" id="GO:0019563">
    <property type="term" value="P:glycerol catabolic process"/>
    <property type="evidence" value="ECO:0007669"/>
    <property type="project" value="TreeGrafter"/>
</dbReference>
<dbReference type="AlphaFoldDB" id="A0A2G9Z0H2"/>
<evidence type="ECO:0000256" key="2">
    <source>
        <dbReference type="ARBA" id="ARBA00007422"/>
    </source>
</evidence>
<feature type="binding site" evidence="7">
    <location>
        <begin position="9"/>
        <end position="11"/>
    </location>
    <ligand>
        <name>substrate</name>
    </ligand>
</feature>
<comment type="caution">
    <text evidence="7">Lacks conserved residue(s) required for the propagation of feature annotation.</text>
</comment>
<comment type="similarity">
    <text evidence="2 7 8">Belongs to the triosephosphate isomerase family.</text>
</comment>
<dbReference type="NCBIfam" id="TIGR00419">
    <property type="entry name" value="tim"/>
    <property type="match status" value="1"/>
</dbReference>
<sequence length="251" mass="28229">MMKPLIVANWKCNPTTLKEAKRLFNLVKKGIKNIKNIEVVICPPFTYLSSIKYQVSSIKLGSQDVFYEEKGAYTGEVSPRMLKNLGCQYVILGHSERRIHLGETDEMINKKVKATLKKGLKVILCVGDKSRKSKEDIKEVAFQLKKDLKGIKKSDFKNLIITYEPIWAISTMAGRVATPKDAKEGAEFIQKTLIKSFGFKTAKKIRILYGGSITSKNARDFIYKGKMDGLLIGQASLDPKEFIKIVKSLSS</sequence>
<keyword evidence="3 7" id="KW-0312">Gluconeogenesis</keyword>
<name>A0A2G9Z0H2_9BACT</name>
<dbReference type="PROSITE" id="PS51440">
    <property type="entry name" value="TIM_2"/>
    <property type="match status" value="1"/>
</dbReference>
<dbReference type="CDD" id="cd00311">
    <property type="entry name" value="TIM"/>
    <property type="match status" value="1"/>
</dbReference>
<dbReference type="GO" id="GO:0004807">
    <property type="term" value="F:triose-phosphate isomerase activity"/>
    <property type="evidence" value="ECO:0007669"/>
    <property type="project" value="UniProtKB-UniRule"/>
</dbReference>
<organism evidence="9 10">
    <name type="scientific">Candidatus Nealsonbacteria bacterium CG23_combo_of_CG06-09_8_20_14_all_36_12</name>
    <dbReference type="NCBI Taxonomy" id="1974718"/>
    <lineage>
        <taxon>Bacteria</taxon>
        <taxon>Candidatus Nealsoniibacteriota</taxon>
    </lineage>
</organism>
<dbReference type="GO" id="GO:0005829">
    <property type="term" value="C:cytosol"/>
    <property type="evidence" value="ECO:0007669"/>
    <property type="project" value="TreeGrafter"/>
</dbReference>
<evidence type="ECO:0000256" key="1">
    <source>
        <dbReference type="ARBA" id="ARBA00004680"/>
    </source>
</evidence>
<dbReference type="Proteomes" id="UP000228681">
    <property type="component" value="Unassembled WGS sequence"/>
</dbReference>
<feature type="active site" description="Proton acceptor" evidence="7">
    <location>
        <position position="164"/>
    </location>
</feature>
<comment type="pathway">
    <text evidence="7 8">Carbohydrate biosynthesis; gluconeogenesis.</text>
</comment>
<comment type="catalytic activity">
    <reaction evidence="7 8">
        <text>D-glyceraldehyde 3-phosphate = dihydroxyacetone phosphate</text>
        <dbReference type="Rhea" id="RHEA:18585"/>
        <dbReference type="ChEBI" id="CHEBI:57642"/>
        <dbReference type="ChEBI" id="CHEBI:59776"/>
        <dbReference type="EC" id="5.3.1.1"/>
    </reaction>
</comment>
<dbReference type="UniPathway" id="UPA00138"/>
<dbReference type="PANTHER" id="PTHR21139">
    <property type="entry name" value="TRIOSEPHOSPHATE ISOMERASE"/>
    <property type="match status" value="1"/>
</dbReference>
<keyword evidence="6 7" id="KW-0413">Isomerase</keyword>
<dbReference type="InterPro" id="IPR022896">
    <property type="entry name" value="TrioseP_Isoase_bac/euk"/>
</dbReference>
<evidence type="ECO:0000256" key="7">
    <source>
        <dbReference type="HAMAP-Rule" id="MF_00147"/>
    </source>
</evidence>
<feature type="active site" description="Electrophile" evidence="7">
    <location>
        <position position="94"/>
    </location>
</feature>
<dbReference type="Gene3D" id="3.20.20.70">
    <property type="entry name" value="Aldolase class I"/>
    <property type="match status" value="1"/>
</dbReference>
<dbReference type="SUPFAM" id="SSF51351">
    <property type="entry name" value="Triosephosphate isomerase (TIM)"/>
    <property type="match status" value="1"/>
</dbReference>
<protein>
    <recommendedName>
        <fullName evidence="7 8">Triosephosphate isomerase</fullName>
        <shortName evidence="7">TIM</shortName>
        <shortName evidence="7">TPI</shortName>
        <ecNumber evidence="7 8">5.3.1.1</ecNumber>
    </recommendedName>
    <alternativeName>
        <fullName evidence="7">Triose-phosphate isomerase</fullName>
    </alternativeName>
</protein>
<evidence type="ECO:0000313" key="10">
    <source>
        <dbReference type="Proteomes" id="UP000228681"/>
    </source>
</evidence>
<keyword evidence="4 7" id="KW-0963">Cytoplasm</keyword>
<evidence type="ECO:0000313" key="9">
    <source>
        <dbReference type="EMBL" id="PIP24967.1"/>
    </source>
</evidence>
<evidence type="ECO:0000256" key="5">
    <source>
        <dbReference type="ARBA" id="ARBA00023152"/>
    </source>
</evidence>
<accession>A0A2G9Z0H2</accession>
<dbReference type="FunFam" id="3.20.20.70:FF:000016">
    <property type="entry name" value="Triosephosphate isomerase"/>
    <property type="match status" value="1"/>
</dbReference>
<dbReference type="GO" id="GO:0046166">
    <property type="term" value="P:glyceraldehyde-3-phosphate biosynthetic process"/>
    <property type="evidence" value="ECO:0007669"/>
    <property type="project" value="TreeGrafter"/>
</dbReference>
<gene>
    <name evidence="7" type="primary">tpiA</name>
    <name evidence="9" type="ORF">COX34_01380</name>
</gene>
<proteinExistence type="inferred from homology"/>
<dbReference type="Pfam" id="PF00121">
    <property type="entry name" value="TIM"/>
    <property type="match status" value="1"/>
</dbReference>
<dbReference type="InterPro" id="IPR013785">
    <property type="entry name" value="Aldolase_TIM"/>
</dbReference>
<comment type="subunit">
    <text evidence="7 8">Homodimer.</text>
</comment>
<dbReference type="UniPathway" id="UPA00109">
    <property type="reaction ID" value="UER00189"/>
</dbReference>
<reference evidence="9 10" key="1">
    <citation type="submission" date="2017-09" db="EMBL/GenBank/DDBJ databases">
        <title>Depth-based differentiation of microbial function through sediment-hosted aquifers and enrichment of novel symbionts in the deep terrestrial subsurface.</title>
        <authorList>
            <person name="Probst A.J."/>
            <person name="Ladd B."/>
            <person name="Jarett J.K."/>
            <person name="Geller-Mcgrath D.E."/>
            <person name="Sieber C.M."/>
            <person name="Emerson J.B."/>
            <person name="Anantharaman K."/>
            <person name="Thomas B.C."/>
            <person name="Malmstrom R."/>
            <person name="Stieglmeier M."/>
            <person name="Klingl A."/>
            <person name="Woyke T."/>
            <person name="Ryan C.M."/>
            <person name="Banfield J.F."/>
        </authorList>
    </citation>
    <scope>NUCLEOTIDE SEQUENCE [LARGE SCALE GENOMIC DNA]</scope>
    <source>
        <strain evidence="9">CG23_combo_of_CG06-09_8_20_14_all_36_12</strain>
    </source>
</reference>